<dbReference type="PANTHER" id="PTHR37984:SF5">
    <property type="entry name" value="PROTEIN NYNRIN-LIKE"/>
    <property type="match status" value="1"/>
</dbReference>
<name>A0A9P6KXB7_9MICR</name>
<dbReference type="Gene3D" id="3.30.70.270">
    <property type="match status" value="2"/>
</dbReference>
<dbReference type="PROSITE" id="PS50994">
    <property type="entry name" value="INTEGRASE"/>
    <property type="match status" value="1"/>
</dbReference>
<accession>A0A9P6KXB7</accession>
<dbReference type="EMBL" id="SBJO01000770">
    <property type="protein sequence ID" value="KAF9756183.1"/>
    <property type="molecule type" value="Genomic_DNA"/>
</dbReference>
<evidence type="ECO:0000259" key="7">
    <source>
        <dbReference type="PROSITE" id="PS50878"/>
    </source>
</evidence>
<dbReference type="InterPro" id="IPR043128">
    <property type="entry name" value="Rev_trsase/Diguanyl_cyclase"/>
</dbReference>
<dbReference type="Gene3D" id="3.30.420.10">
    <property type="entry name" value="Ribonuclease H-like superfamily/Ribonuclease H"/>
    <property type="match status" value="1"/>
</dbReference>
<dbReference type="GO" id="GO:0015074">
    <property type="term" value="P:DNA integration"/>
    <property type="evidence" value="ECO:0007669"/>
    <property type="project" value="InterPro"/>
</dbReference>
<reference evidence="9 10" key="1">
    <citation type="journal article" date="2020" name="Genome Biol. Evol.">
        <title>Comparative genomics of strictly vertically transmitted, feminizing microsporidia endosymbionts of amphipod crustaceans.</title>
        <authorList>
            <person name="Cormier A."/>
            <person name="Chebbi M.A."/>
            <person name="Giraud I."/>
            <person name="Wattier R."/>
            <person name="Teixeira M."/>
            <person name="Gilbert C."/>
            <person name="Rigaud T."/>
            <person name="Cordaux R."/>
        </authorList>
    </citation>
    <scope>NUCLEOTIDE SEQUENCE [LARGE SCALE GENOMIC DNA]</scope>
    <source>
        <strain evidence="9 10">Ou3-Ou53</strain>
    </source>
</reference>
<dbReference type="GO" id="GO:0003676">
    <property type="term" value="F:nucleic acid binding"/>
    <property type="evidence" value="ECO:0007669"/>
    <property type="project" value="InterPro"/>
</dbReference>
<keyword evidence="6" id="KW-0695">RNA-directed DNA polymerase</keyword>
<dbReference type="FunFam" id="3.30.70.270:FF:000020">
    <property type="entry name" value="Transposon Tf2-6 polyprotein-like Protein"/>
    <property type="match status" value="1"/>
</dbReference>
<keyword evidence="3" id="KW-0540">Nuclease</keyword>
<dbReference type="PROSITE" id="PS50878">
    <property type="entry name" value="RT_POL"/>
    <property type="match status" value="1"/>
</dbReference>
<dbReference type="InterPro" id="IPR012337">
    <property type="entry name" value="RNaseH-like_sf"/>
</dbReference>
<dbReference type="Gene3D" id="3.10.10.10">
    <property type="entry name" value="HIV Type 1 Reverse Transcriptase, subunit A, domain 1"/>
    <property type="match status" value="1"/>
</dbReference>
<keyword evidence="2" id="KW-0548">Nucleotidyltransferase</keyword>
<dbReference type="GO" id="GO:0016787">
    <property type="term" value="F:hydrolase activity"/>
    <property type="evidence" value="ECO:0007669"/>
    <property type="project" value="UniProtKB-KW"/>
</dbReference>
<dbReference type="InterPro" id="IPR000477">
    <property type="entry name" value="RT_dom"/>
</dbReference>
<dbReference type="InterPro" id="IPR036397">
    <property type="entry name" value="RNaseH_sf"/>
</dbReference>
<feature type="domain" description="Integrase catalytic" evidence="8">
    <location>
        <begin position="453"/>
        <end position="601"/>
    </location>
</feature>
<dbReference type="Pfam" id="PF17917">
    <property type="entry name" value="RT_RNaseH"/>
    <property type="match status" value="1"/>
</dbReference>
<dbReference type="GO" id="GO:0005634">
    <property type="term" value="C:nucleus"/>
    <property type="evidence" value="ECO:0007669"/>
    <property type="project" value="UniProtKB-ARBA"/>
</dbReference>
<comment type="caution">
    <text evidence="9">The sequence shown here is derived from an EMBL/GenBank/DDBJ whole genome shotgun (WGS) entry which is preliminary data.</text>
</comment>
<dbReference type="Gene3D" id="3.10.20.370">
    <property type="match status" value="1"/>
</dbReference>
<feature type="domain" description="Reverse transcriptase" evidence="7">
    <location>
        <begin position="1"/>
        <end position="168"/>
    </location>
</feature>
<evidence type="ECO:0000256" key="5">
    <source>
        <dbReference type="ARBA" id="ARBA00022801"/>
    </source>
</evidence>
<dbReference type="AlphaFoldDB" id="A0A9P6KXB7"/>
<sequence>MAKSYCACKKKNGKLRFCVDFRRLNDIVDLDGFEIPKIQDLITLLHGKRYFTGIDLKDGFFQIPIRECDKEKTAFYTSKRLMQFKKMPQGFKNSSAIFQRAMQLILEDLLESSCLVYVDDILVFGETIEEHDKNLRKVLSRLEQFNLVENKEKRIERVENIKFLGYEISFNKVRPSIERAQGIMDYESPRTRKELQRFIGMINYDRRFVKGLSTLLAPLYKLQTKEVKYKWTENEEKIFNQVKKKWKDDLELFIPNMNGDFVLETDASDTGLGACLRQNNRPVAYLSRTLSGAERNYGITEREVLASLWAMEKLEYYLVGKKFKLVTDHKAIEFIKTKTEFGSSRIQRWFQRFEKFQFDVEYRKGCEMVTADALSRSQDNEILLIEENKVLENELSNKILNHHIRLNHRKKIQDDLEKTGIKVSQNKINKIIKTCWTCLQKDKKRVKPAKFIHTFSPGERVALDIMEIKKKDLVVLAIDFFTRKLFGRTLKTKEASKILDFIKEVHKEIPIKTLISDNGREFDNSIVNEFCKENNIKRIYSIPYYHQSNGRIERANRTIRDALRHMEGPTRKILSEVISKYNDSHHRGIGMSPNEAMKTERKVEVLKQQEKYANELSNNGTSGYDKLRISEKVLIKKEIRETKMDNEFEEIGTVTKILGSDTYEITTKNKKLTRHASQLKALSGG</sequence>
<dbReference type="FunFam" id="3.10.20.370:FF:000001">
    <property type="entry name" value="Retrovirus-related Pol polyprotein from transposon 17.6-like protein"/>
    <property type="match status" value="1"/>
</dbReference>
<dbReference type="Proteomes" id="UP000740883">
    <property type="component" value="Unassembled WGS sequence"/>
</dbReference>
<evidence type="ECO:0000259" key="8">
    <source>
        <dbReference type="PROSITE" id="PS50994"/>
    </source>
</evidence>
<evidence type="ECO:0000256" key="1">
    <source>
        <dbReference type="ARBA" id="ARBA00022679"/>
    </source>
</evidence>
<dbReference type="CDD" id="cd01647">
    <property type="entry name" value="RT_LTR"/>
    <property type="match status" value="1"/>
</dbReference>
<dbReference type="SUPFAM" id="SSF53098">
    <property type="entry name" value="Ribonuclease H-like"/>
    <property type="match status" value="1"/>
</dbReference>
<dbReference type="InterPro" id="IPR041373">
    <property type="entry name" value="RT_RNaseH"/>
</dbReference>
<dbReference type="Pfam" id="PF00078">
    <property type="entry name" value="RVT_1"/>
    <property type="match status" value="1"/>
</dbReference>
<evidence type="ECO:0000256" key="3">
    <source>
        <dbReference type="ARBA" id="ARBA00022722"/>
    </source>
</evidence>
<dbReference type="InterPro" id="IPR001584">
    <property type="entry name" value="Integrase_cat-core"/>
</dbReference>
<dbReference type="Pfam" id="PF00665">
    <property type="entry name" value="rve"/>
    <property type="match status" value="1"/>
</dbReference>
<organism evidence="9 10">
    <name type="scientific">Nosema granulosis</name>
    <dbReference type="NCBI Taxonomy" id="83296"/>
    <lineage>
        <taxon>Eukaryota</taxon>
        <taxon>Fungi</taxon>
        <taxon>Fungi incertae sedis</taxon>
        <taxon>Microsporidia</taxon>
        <taxon>Nosematidae</taxon>
        <taxon>Nosema</taxon>
    </lineage>
</organism>
<evidence type="ECO:0000256" key="4">
    <source>
        <dbReference type="ARBA" id="ARBA00022759"/>
    </source>
</evidence>
<evidence type="ECO:0000256" key="2">
    <source>
        <dbReference type="ARBA" id="ARBA00022695"/>
    </source>
</evidence>
<keyword evidence="10" id="KW-1185">Reference proteome</keyword>
<evidence type="ECO:0000313" key="9">
    <source>
        <dbReference type="EMBL" id="KAF9756183.1"/>
    </source>
</evidence>
<feature type="non-terminal residue" evidence="9">
    <location>
        <position position="685"/>
    </location>
</feature>
<dbReference type="InterPro" id="IPR043502">
    <property type="entry name" value="DNA/RNA_pol_sf"/>
</dbReference>
<dbReference type="GO" id="GO:0003964">
    <property type="term" value="F:RNA-directed DNA polymerase activity"/>
    <property type="evidence" value="ECO:0007669"/>
    <property type="project" value="UniProtKB-KW"/>
</dbReference>
<gene>
    <name evidence="9" type="primary">pol_247</name>
    <name evidence="9" type="ORF">NGRA_3283</name>
</gene>
<evidence type="ECO:0000313" key="10">
    <source>
        <dbReference type="Proteomes" id="UP000740883"/>
    </source>
</evidence>
<dbReference type="InterPro" id="IPR050951">
    <property type="entry name" value="Retrovirus_Pol_polyprotein"/>
</dbReference>
<proteinExistence type="predicted"/>
<dbReference type="GO" id="GO:0004519">
    <property type="term" value="F:endonuclease activity"/>
    <property type="evidence" value="ECO:0007669"/>
    <property type="project" value="UniProtKB-KW"/>
</dbReference>
<dbReference type="OrthoDB" id="2193209at2759"/>
<dbReference type="CDD" id="cd09274">
    <property type="entry name" value="RNase_HI_RT_Ty3"/>
    <property type="match status" value="1"/>
</dbReference>
<evidence type="ECO:0000256" key="6">
    <source>
        <dbReference type="ARBA" id="ARBA00022918"/>
    </source>
</evidence>
<keyword evidence="4" id="KW-0255">Endonuclease</keyword>
<dbReference type="SUPFAM" id="SSF56672">
    <property type="entry name" value="DNA/RNA polymerases"/>
    <property type="match status" value="1"/>
</dbReference>
<protein>
    <submittedName>
        <fullName evidence="9">Retrovirus-related Pol polyprotein from transposon 17.6</fullName>
    </submittedName>
</protein>
<keyword evidence="1" id="KW-0808">Transferase</keyword>
<dbReference type="PANTHER" id="PTHR37984">
    <property type="entry name" value="PROTEIN CBG26694"/>
    <property type="match status" value="1"/>
</dbReference>
<keyword evidence="5" id="KW-0378">Hydrolase</keyword>